<dbReference type="Pfam" id="PF01145">
    <property type="entry name" value="Band_7"/>
    <property type="match status" value="1"/>
</dbReference>
<dbReference type="Gene3D" id="3.30.479.30">
    <property type="entry name" value="Band 7 domain"/>
    <property type="match status" value="1"/>
</dbReference>
<dbReference type="InterPro" id="IPR001107">
    <property type="entry name" value="Band_7"/>
</dbReference>
<evidence type="ECO:0000313" key="4">
    <source>
        <dbReference type="EMBL" id="MCE4536754.1"/>
    </source>
</evidence>
<comment type="caution">
    <text evidence="4">The sequence shown here is derived from an EMBL/GenBank/DDBJ whole genome shotgun (WGS) entry which is preliminary data.</text>
</comment>
<dbReference type="EMBL" id="JAJTWT010000002">
    <property type="protein sequence ID" value="MCE4536754.1"/>
    <property type="molecule type" value="Genomic_DNA"/>
</dbReference>
<organism evidence="4 5">
    <name type="scientific">Pelomonas caseinilytica</name>
    <dbReference type="NCBI Taxonomy" id="2906763"/>
    <lineage>
        <taxon>Bacteria</taxon>
        <taxon>Pseudomonadati</taxon>
        <taxon>Pseudomonadota</taxon>
        <taxon>Betaproteobacteria</taxon>
        <taxon>Burkholderiales</taxon>
        <taxon>Sphaerotilaceae</taxon>
        <taxon>Roseateles</taxon>
    </lineage>
</organism>
<dbReference type="Proteomes" id="UP001201463">
    <property type="component" value="Unassembled WGS sequence"/>
</dbReference>
<gene>
    <name evidence="4" type="ORF">LXT12_05750</name>
</gene>
<comment type="subcellular location">
    <subcellularLocation>
        <location evidence="1">Membrane</location>
        <topology evidence="1">Single-pass membrane protein</topology>
    </subcellularLocation>
</comment>
<keyword evidence="2" id="KW-1133">Transmembrane helix</keyword>
<evidence type="ECO:0000256" key="1">
    <source>
        <dbReference type="ARBA" id="ARBA00004167"/>
    </source>
</evidence>
<evidence type="ECO:0000259" key="3">
    <source>
        <dbReference type="Pfam" id="PF01145"/>
    </source>
</evidence>
<accession>A0ABS8X7Z0</accession>
<feature type="transmembrane region" description="Helical" evidence="2">
    <location>
        <begin position="20"/>
        <end position="36"/>
    </location>
</feature>
<dbReference type="InterPro" id="IPR017037">
    <property type="entry name" value="UCP035261"/>
</dbReference>
<evidence type="ECO:0000313" key="5">
    <source>
        <dbReference type="Proteomes" id="UP001201463"/>
    </source>
</evidence>
<feature type="domain" description="Band 7" evidence="3">
    <location>
        <begin position="365"/>
        <end position="546"/>
    </location>
</feature>
<keyword evidence="5" id="KW-1185">Reference proteome</keyword>
<keyword evidence="2" id="KW-0472">Membrane</keyword>
<keyword evidence="2" id="KW-0812">Transmembrane</keyword>
<name>A0ABS8X7Z0_9BURK</name>
<dbReference type="SUPFAM" id="SSF117892">
    <property type="entry name" value="Band 7/SPFH domain"/>
    <property type="match status" value="1"/>
</dbReference>
<dbReference type="InterPro" id="IPR036013">
    <property type="entry name" value="Band_7/SPFH_dom_sf"/>
</dbReference>
<dbReference type="PIRSF" id="PIRSF035261">
    <property type="entry name" value="UCP035261"/>
    <property type="match status" value="1"/>
</dbReference>
<evidence type="ECO:0000256" key="2">
    <source>
        <dbReference type="SAM" id="Phobius"/>
    </source>
</evidence>
<sequence length="694" mass="74135">MAPTTTVFLMNALYFPSDHPWLAALAVALLLALVMHRRVLRLFGFVIVPDDSIGTVTKKFVLFGRHRELPPGRIVALFGEAGLQADTLAPGLHLGLWPWQYQVELVKFTIVPDDAIGIVEACDGLPLPDGRVLARHVDCDNFQDARAFLAGGERGLQMSVVPPGAWRINTLLFTVHLERMTVIEPGKIGIVEARDGRPLAGGRVIGRAVACDSFQDARAFMAGGGERGPQMTVIPQGKYRINPSLFKVVQVPVTDVPDNQVGIVTTREGASLPTGEIAGPEVPGHNLFQDPQAFVDAGGTKGLQEQVLLAGRYFINPMFATVEIIAMTEVPIASVGVVVAFVGRAGEDVTGEGFRHANMVRRGEKGVWVDVLDPGKYAINTYTHKVRIVPTANVVLNWATGKTEAHKLDANLSTITVRSADGFTFNLDVSQIIHIPRNDAPKVIARFGSMEALVTQVLEPTIGNYFRNAAQNSDVIDFLKKRSERQAEAKAAIAAALRAYDVGAVETLIGDIVPPAELMKTLTDRKLAEQEKVTFTTQMEAQGVRQQLEQATALARTQAQVVDAERKVAIAEFSAQAAVKTADGAARSKKITAEADAEVTRVTGQAEAGRTLAIGEAEAAVIRQKIDSMESGNYAIVQVAQALAGAGVKLVPEVLVGQAAGQGGGTLVDVLLAGLVKDRIARPAPVLTDVVGAP</sequence>
<reference evidence="4 5" key="1">
    <citation type="submission" date="2021-12" db="EMBL/GenBank/DDBJ databases">
        <title>Genome seq of p7.</title>
        <authorList>
            <person name="Seo T."/>
        </authorList>
    </citation>
    <scope>NUCLEOTIDE SEQUENCE [LARGE SCALE GENOMIC DNA]</scope>
    <source>
        <strain evidence="4 5">P7</strain>
    </source>
</reference>
<dbReference type="RefSeq" id="WP_233390345.1">
    <property type="nucleotide sequence ID" value="NZ_JAJTWT010000002.1"/>
</dbReference>
<proteinExistence type="predicted"/>
<protein>
    <recommendedName>
        <fullName evidence="3">Band 7 domain-containing protein</fullName>
    </recommendedName>
</protein>